<name>A0ABQ9DC73_9PASS</name>
<keyword evidence="2" id="KW-1185">Reference proteome</keyword>
<sequence>MIWMRGIESTISKFADDNKLRGSVDQLEGRRTLQSDLDRLENWADSSGMRFNKAKCQVFTFATTTNPMQYHRLGTEWLESGQAERDLGVWIDKKLNMSQQCAHVAKEASGILACIRNSVDSRTREVILPLYSALVRPHLCVLCPVEGPSVQEEIRGAGAGQERSNRAGEGT</sequence>
<evidence type="ECO:0000313" key="2">
    <source>
        <dbReference type="Proteomes" id="UP001145742"/>
    </source>
</evidence>
<dbReference type="PANTHER" id="PTHR33332">
    <property type="entry name" value="REVERSE TRANSCRIPTASE DOMAIN-CONTAINING PROTEIN"/>
    <property type="match status" value="1"/>
</dbReference>
<proteinExistence type="predicted"/>
<evidence type="ECO:0008006" key="3">
    <source>
        <dbReference type="Google" id="ProtNLM"/>
    </source>
</evidence>
<comment type="caution">
    <text evidence="1">The sequence shown here is derived from an EMBL/GenBank/DDBJ whole genome shotgun (WGS) entry which is preliminary data.</text>
</comment>
<accession>A0ABQ9DC73</accession>
<dbReference type="EMBL" id="WHWB01033575">
    <property type="protein sequence ID" value="KAJ7418829.1"/>
    <property type="molecule type" value="Genomic_DNA"/>
</dbReference>
<reference evidence="1" key="1">
    <citation type="submission" date="2019-10" db="EMBL/GenBank/DDBJ databases">
        <authorList>
            <person name="Soares A.E.R."/>
            <person name="Aleixo A."/>
            <person name="Schneider P."/>
            <person name="Miyaki C.Y."/>
            <person name="Schneider M.P."/>
            <person name="Mello C."/>
            <person name="Vasconcelos A.T.R."/>
        </authorList>
    </citation>
    <scope>NUCLEOTIDE SEQUENCE</scope>
    <source>
        <tissue evidence="1">Muscle</tissue>
    </source>
</reference>
<evidence type="ECO:0000313" key="1">
    <source>
        <dbReference type="EMBL" id="KAJ7418829.1"/>
    </source>
</evidence>
<protein>
    <recommendedName>
        <fullName evidence="3">Rna-directed dna polymerase from mobile element jockey-like</fullName>
    </recommendedName>
</protein>
<dbReference type="Proteomes" id="UP001145742">
    <property type="component" value="Unassembled WGS sequence"/>
</dbReference>
<organism evidence="1 2">
    <name type="scientific">Willisornis vidua</name>
    <name type="common">Xingu scale-backed antbird</name>
    <dbReference type="NCBI Taxonomy" id="1566151"/>
    <lineage>
        <taxon>Eukaryota</taxon>
        <taxon>Metazoa</taxon>
        <taxon>Chordata</taxon>
        <taxon>Craniata</taxon>
        <taxon>Vertebrata</taxon>
        <taxon>Euteleostomi</taxon>
        <taxon>Archelosauria</taxon>
        <taxon>Archosauria</taxon>
        <taxon>Dinosauria</taxon>
        <taxon>Saurischia</taxon>
        <taxon>Theropoda</taxon>
        <taxon>Coelurosauria</taxon>
        <taxon>Aves</taxon>
        <taxon>Neognathae</taxon>
        <taxon>Neoaves</taxon>
        <taxon>Telluraves</taxon>
        <taxon>Australaves</taxon>
        <taxon>Passeriformes</taxon>
        <taxon>Thamnophilidae</taxon>
        <taxon>Willisornis</taxon>
    </lineage>
</organism>
<gene>
    <name evidence="1" type="ORF">WISP_57468</name>
</gene>